<organism evidence="1 2">
    <name type="scientific">Umbelopsis vinacea</name>
    <dbReference type="NCBI Taxonomy" id="44442"/>
    <lineage>
        <taxon>Eukaryota</taxon>
        <taxon>Fungi</taxon>
        <taxon>Fungi incertae sedis</taxon>
        <taxon>Mucoromycota</taxon>
        <taxon>Mucoromycotina</taxon>
        <taxon>Umbelopsidomycetes</taxon>
        <taxon>Umbelopsidales</taxon>
        <taxon>Umbelopsidaceae</taxon>
        <taxon>Umbelopsis</taxon>
    </lineage>
</organism>
<proteinExistence type="predicted"/>
<evidence type="ECO:0000313" key="1">
    <source>
        <dbReference type="EMBL" id="KAG2182747.1"/>
    </source>
</evidence>
<sequence length="257" mass="29372">MVIHVPHILIECTGPNLVRHPGTTNEPLDTNHLSTFTNDLLMWSPNASINSSVESKIYNRELPSRQQTSPADTAKETVIFDYPIDIRLSTSADSGYDENYQPCATSHERYHDSGSLAGPTTYSHPIQSVYGYPHRHTNHVVSCILCSLESYRKFQDRMGWPHYLAHPEYEKFTMQFVDSTPTNHTKIYPHLTTDDTHKAAEGYAANPSFVTNLGQHRYYRVADRAVINEKQPTQHGTRFMSRFGHQLQRQLTRLIGK</sequence>
<protein>
    <submittedName>
        <fullName evidence="1">Uncharacterized protein</fullName>
    </submittedName>
</protein>
<comment type="caution">
    <text evidence="1">The sequence shown here is derived from an EMBL/GenBank/DDBJ whole genome shotgun (WGS) entry which is preliminary data.</text>
</comment>
<name>A0A8H7PYT2_9FUNG</name>
<dbReference type="EMBL" id="JAEPRA010000007">
    <property type="protein sequence ID" value="KAG2182747.1"/>
    <property type="molecule type" value="Genomic_DNA"/>
</dbReference>
<evidence type="ECO:0000313" key="2">
    <source>
        <dbReference type="Proteomes" id="UP000612746"/>
    </source>
</evidence>
<dbReference type="OrthoDB" id="2364342at2759"/>
<gene>
    <name evidence="1" type="ORF">INT44_005727</name>
</gene>
<reference evidence="1" key="1">
    <citation type="submission" date="2020-12" db="EMBL/GenBank/DDBJ databases">
        <title>Metabolic potential, ecology and presence of endohyphal bacteria is reflected in genomic diversity of Mucoromycotina.</title>
        <authorList>
            <person name="Muszewska A."/>
            <person name="Okrasinska A."/>
            <person name="Steczkiewicz K."/>
            <person name="Drgas O."/>
            <person name="Orlowska M."/>
            <person name="Perlinska-Lenart U."/>
            <person name="Aleksandrzak-Piekarczyk T."/>
            <person name="Szatraj K."/>
            <person name="Zielenkiewicz U."/>
            <person name="Pilsyk S."/>
            <person name="Malc E."/>
            <person name="Mieczkowski P."/>
            <person name="Kruszewska J.S."/>
            <person name="Biernat P."/>
            <person name="Pawlowska J."/>
        </authorList>
    </citation>
    <scope>NUCLEOTIDE SEQUENCE</scope>
    <source>
        <strain evidence="1">WA0000051536</strain>
    </source>
</reference>
<dbReference type="Proteomes" id="UP000612746">
    <property type="component" value="Unassembled WGS sequence"/>
</dbReference>
<accession>A0A8H7PYT2</accession>
<keyword evidence="2" id="KW-1185">Reference proteome</keyword>
<dbReference type="AlphaFoldDB" id="A0A8H7PYT2"/>